<name>A0A1Z3HRL5_9CYAN</name>
<keyword evidence="4" id="KW-0547">Nucleotide-binding</keyword>
<dbReference type="Pfam" id="PF00370">
    <property type="entry name" value="FGGY_N"/>
    <property type="match status" value="1"/>
</dbReference>
<dbReference type="KEGG" id="hhg:XM38_037360"/>
<dbReference type="InterPro" id="IPR000577">
    <property type="entry name" value="Carb_kinase_FGGY"/>
</dbReference>
<evidence type="ECO:0000256" key="8">
    <source>
        <dbReference type="ARBA" id="ARBA00066370"/>
    </source>
</evidence>
<evidence type="ECO:0000259" key="11">
    <source>
        <dbReference type="Pfam" id="PF02782"/>
    </source>
</evidence>
<dbReference type="InterPro" id="IPR018484">
    <property type="entry name" value="FGGY_N"/>
</dbReference>
<dbReference type="GO" id="GO:0005997">
    <property type="term" value="P:xylulose metabolic process"/>
    <property type="evidence" value="ECO:0007669"/>
    <property type="project" value="TreeGrafter"/>
</dbReference>
<dbReference type="InterPro" id="IPR018485">
    <property type="entry name" value="FGGY_C"/>
</dbReference>
<evidence type="ECO:0000256" key="1">
    <source>
        <dbReference type="ARBA" id="ARBA00001968"/>
    </source>
</evidence>
<evidence type="ECO:0000256" key="2">
    <source>
        <dbReference type="ARBA" id="ARBA00009156"/>
    </source>
</evidence>
<evidence type="ECO:0000256" key="9">
    <source>
        <dbReference type="ARBA" id="ARBA00072590"/>
    </source>
</evidence>
<dbReference type="Proteomes" id="UP000191901">
    <property type="component" value="Chromosome"/>
</dbReference>
<keyword evidence="5 12" id="KW-0418">Kinase</keyword>
<keyword evidence="6" id="KW-0067">ATP-binding</keyword>
<dbReference type="OrthoDB" id="9805576at2"/>
<dbReference type="RefSeq" id="WP_080806845.1">
    <property type="nucleotide sequence ID" value="NZ_CP021983.2"/>
</dbReference>
<evidence type="ECO:0000256" key="6">
    <source>
        <dbReference type="ARBA" id="ARBA00022840"/>
    </source>
</evidence>
<dbReference type="CDD" id="cd07783">
    <property type="entry name" value="ASKHA_NBD_FGGY_SePSK_AtXK1-like"/>
    <property type="match status" value="1"/>
</dbReference>
<feature type="domain" description="Carbohydrate kinase FGGY N-terminal" evidence="10">
    <location>
        <begin position="4"/>
        <end position="234"/>
    </location>
</feature>
<dbReference type="GO" id="GO:0005829">
    <property type="term" value="C:cytosol"/>
    <property type="evidence" value="ECO:0007669"/>
    <property type="project" value="TreeGrafter"/>
</dbReference>
<comment type="similarity">
    <text evidence="2">Belongs to the FGGY kinase family.</text>
</comment>
<evidence type="ECO:0000256" key="3">
    <source>
        <dbReference type="ARBA" id="ARBA00022679"/>
    </source>
</evidence>
<dbReference type="AlphaFoldDB" id="A0A1Z3HRL5"/>
<comment type="cofactor">
    <cofactor evidence="1">
        <name>a divalent metal cation</name>
        <dbReference type="ChEBI" id="CHEBI:60240"/>
    </cofactor>
</comment>
<dbReference type="GO" id="GO:0019150">
    <property type="term" value="F:D-ribulokinase activity"/>
    <property type="evidence" value="ECO:0007669"/>
    <property type="project" value="UniProtKB-EC"/>
</dbReference>
<evidence type="ECO:0000313" key="13">
    <source>
        <dbReference type="Proteomes" id="UP000191901"/>
    </source>
</evidence>
<evidence type="ECO:0000256" key="7">
    <source>
        <dbReference type="ARBA" id="ARBA00051146"/>
    </source>
</evidence>
<comment type="catalytic activity">
    <reaction evidence="7">
        <text>D-ribulose + ATP = D-ribulose 5-phosphate + ADP + H(+)</text>
        <dbReference type="Rhea" id="RHEA:17601"/>
        <dbReference type="ChEBI" id="CHEBI:15378"/>
        <dbReference type="ChEBI" id="CHEBI:17173"/>
        <dbReference type="ChEBI" id="CHEBI:30616"/>
        <dbReference type="ChEBI" id="CHEBI:58121"/>
        <dbReference type="ChEBI" id="CHEBI:456216"/>
        <dbReference type="EC" id="2.7.1.47"/>
    </reaction>
</comment>
<keyword evidence="3" id="KW-0808">Transferase</keyword>
<dbReference type="PANTHER" id="PTHR10196">
    <property type="entry name" value="SUGAR KINASE"/>
    <property type="match status" value="1"/>
</dbReference>
<gene>
    <name evidence="12" type="ORF">XM38_037360</name>
</gene>
<dbReference type="SUPFAM" id="SSF53067">
    <property type="entry name" value="Actin-like ATPase domain"/>
    <property type="match status" value="2"/>
</dbReference>
<evidence type="ECO:0000256" key="5">
    <source>
        <dbReference type="ARBA" id="ARBA00022777"/>
    </source>
</evidence>
<reference evidence="12 13" key="1">
    <citation type="journal article" date="2016" name="Biochim. Biophys. Acta">
        <title>Characterization of red-shifted phycobilisomes isolated from the chlorophyll f-containing cyanobacterium Halomicronema hongdechloris.</title>
        <authorList>
            <person name="Li Y."/>
            <person name="Lin Y."/>
            <person name="Garvey C.J."/>
            <person name="Birch D."/>
            <person name="Corkery R.W."/>
            <person name="Loughlin P.C."/>
            <person name="Scheer H."/>
            <person name="Willows R.D."/>
            <person name="Chen M."/>
        </authorList>
    </citation>
    <scope>NUCLEOTIDE SEQUENCE [LARGE SCALE GENOMIC DNA]</scope>
    <source>
        <strain evidence="12 13">C2206</strain>
    </source>
</reference>
<dbReference type="GO" id="GO:0005524">
    <property type="term" value="F:ATP binding"/>
    <property type="evidence" value="ECO:0007669"/>
    <property type="project" value="UniProtKB-KW"/>
</dbReference>
<dbReference type="STRING" id="1641165.XM38_06415"/>
<dbReference type="InterPro" id="IPR043129">
    <property type="entry name" value="ATPase_NBD"/>
</dbReference>
<dbReference type="Pfam" id="PF02782">
    <property type="entry name" value="FGGY_C"/>
    <property type="match status" value="1"/>
</dbReference>
<proteinExistence type="inferred from homology"/>
<protein>
    <recommendedName>
        <fullName evidence="9">D-ribulose kinase</fullName>
        <ecNumber evidence="8">2.7.1.47</ecNumber>
    </recommendedName>
</protein>
<dbReference type="PIRSF" id="PIRSF000538">
    <property type="entry name" value="GlpK"/>
    <property type="match status" value="1"/>
</dbReference>
<dbReference type="Gene3D" id="3.30.420.40">
    <property type="match status" value="2"/>
</dbReference>
<evidence type="ECO:0000256" key="4">
    <source>
        <dbReference type="ARBA" id="ARBA00022741"/>
    </source>
</evidence>
<keyword evidence="13" id="KW-1185">Reference proteome</keyword>
<organism evidence="12 13">
    <name type="scientific">Halomicronema hongdechloris C2206</name>
    <dbReference type="NCBI Taxonomy" id="1641165"/>
    <lineage>
        <taxon>Bacteria</taxon>
        <taxon>Bacillati</taxon>
        <taxon>Cyanobacteriota</taxon>
        <taxon>Cyanophyceae</taxon>
        <taxon>Nodosilineales</taxon>
        <taxon>Nodosilineaceae</taxon>
        <taxon>Halomicronema</taxon>
    </lineage>
</organism>
<sequence length="423" mass="45334">MALALGIDVGTSGLRAVVVATDRRLRVQCCHEYSQGEAAAPPDWPRLWQTGLRAVLVAVPRELRPQIGAIAVAGTSGTVMLCDGAGMPLTAPLFYNDGRAQAEAKALTALAPAGSPVLSATSSLAKLLWWRQHLPAEIWQQGQYFLHQADWIGAQLHGHLGISDYHNALKLGYDVGALRYPAWMVSLGLDALLPQVIAPGDAISLITPTMARQFGLPRDCQVCAGTTDSIAAFLASGAYTPGEAVTSLGSTLVLKLLSQQRVDDSPFGIYSHRLGDQWLVGGASNAGGAALRHFFSDEQLHHLSQRIRPDIPSSLDYYPLMQPGERFPINDPALSPRLTPRPERDVDFLHGLLESLARIEALGYERLQTLGASPLQRVYTAGGGARNQAWTAIRQRIMGCPVSAAAQTEAAYGAALLALKTLQ</sequence>
<dbReference type="FunFam" id="3.30.420.40:FF:000180">
    <property type="entry name" value="D-ribulose kinase isoform X1"/>
    <property type="match status" value="1"/>
</dbReference>
<dbReference type="EMBL" id="CP021983">
    <property type="protein sequence ID" value="ASC72777.1"/>
    <property type="molecule type" value="Genomic_DNA"/>
</dbReference>
<dbReference type="GO" id="GO:0004856">
    <property type="term" value="F:D-xylulokinase activity"/>
    <property type="evidence" value="ECO:0007669"/>
    <property type="project" value="TreeGrafter"/>
</dbReference>
<accession>A0A1Z3HRL5</accession>
<dbReference type="PANTHER" id="PTHR10196:SF80">
    <property type="entry name" value="D-RIBULOSE KINASE"/>
    <property type="match status" value="1"/>
</dbReference>
<evidence type="ECO:0000313" key="12">
    <source>
        <dbReference type="EMBL" id="ASC72777.1"/>
    </source>
</evidence>
<feature type="domain" description="Carbohydrate kinase FGGY C-terminal" evidence="11">
    <location>
        <begin position="247"/>
        <end position="419"/>
    </location>
</feature>
<evidence type="ECO:0000259" key="10">
    <source>
        <dbReference type="Pfam" id="PF00370"/>
    </source>
</evidence>
<dbReference type="EC" id="2.7.1.47" evidence="8"/>